<proteinExistence type="predicted"/>
<feature type="transmembrane region" description="Helical" evidence="5">
    <location>
        <begin position="462"/>
        <end position="483"/>
    </location>
</feature>
<evidence type="ECO:0000256" key="1">
    <source>
        <dbReference type="ARBA" id="ARBA00004141"/>
    </source>
</evidence>
<evidence type="ECO:0000313" key="8">
    <source>
        <dbReference type="Proteomes" id="UP000277671"/>
    </source>
</evidence>
<name>A0A495JQF8_9ACTN</name>
<comment type="caution">
    <text evidence="7">The sequence shown here is derived from an EMBL/GenBank/DDBJ whole genome shotgun (WGS) entry which is preliminary data.</text>
</comment>
<keyword evidence="4 5" id="KW-0472">Membrane</keyword>
<dbReference type="PANTHER" id="PTHR37422">
    <property type="entry name" value="TEICHURONIC ACID BIOSYNTHESIS PROTEIN TUAE"/>
    <property type="match status" value="1"/>
</dbReference>
<feature type="domain" description="O-antigen ligase-related" evidence="6">
    <location>
        <begin position="303"/>
        <end position="435"/>
    </location>
</feature>
<dbReference type="InterPro" id="IPR051533">
    <property type="entry name" value="WaaL-like"/>
</dbReference>
<evidence type="ECO:0000256" key="5">
    <source>
        <dbReference type="SAM" id="Phobius"/>
    </source>
</evidence>
<dbReference type="PANTHER" id="PTHR37422:SF13">
    <property type="entry name" value="LIPOPOLYSACCHARIDE BIOSYNTHESIS PROTEIN PA4999-RELATED"/>
    <property type="match status" value="1"/>
</dbReference>
<dbReference type="GO" id="GO:0016020">
    <property type="term" value="C:membrane"/>
    <property type="evidence" value="ECO:0007669"/>
    <property type="project" value="UniProtKB-SubCell"/>
</dbReference>
<dbReference type="GO" id="GO:0016874">
    <property type="term" value="F:ligase activity"/>
    <property type="evidence" value="ECO:0007669"/>
    <property type="project" value="UniProtKB-KW"/>
</dbReference>
<accession>A0A495JQF8</accession>
<evidence type="ECO:0000313" key="7">
    <source>
        <dbReference type="EMBL" id="RKR91216.1"/>
    </source>
</evidence>
<reference evidence="7 8" key="1">
    <citation type="submission" date="2018-10" db="EMBL/GenBank/DDBJ databases">
        <title>Sequencing the genomes of 1000 actinobacteria strains.</title>
        <authorList>
            <person name="Klenk H.-P."/>
        </authorList>
    </citation>
    <scope>NUCLEOTIDE SEQUENCE [LARGE SCALE GENOMIC DNA]</scope>
    <source>
        <strain evidence="7 8">DSM 45175</strain>
    </source>
</reference>
<evidence type="ECO:0000259" key="6">
    <source>
        <dbReference type="Pfam" id="PF04932"/>
    </source>
</evidence>
<keyword evidence="8" id="KW-1185">Reference proteome</keyword>
<dbReference type="AlphaFoldDB" id="A0A495JQF8"/>
<feature type="transmembrane region" description="Helical" evidence="5">
    <location>
        <begin position="229"/>
        <end position="251"/>
    </location>
</feature>
<evidence type="ECO:0000256" key="3">
    <source>
        <dbReference type="ARBA" id="ARBA00022989"/>
    </source>
</evidence>
<protein>
    <submittedName>
        <fullName evidence="7">O-antigen ligase</fullName>
    </submittedName>
</protein>
<feature type="transmembrane region" description="Helical" evidence="5">
    <location>
        <begin position="58"/>
        <end position="79"/>
    </location>
</feature>
<dbReference type="EMBL" id="RBKT01000001">
    <property type="protein sequence ID" value="RKR91216.1"/>
    <property type="molecule type" value="Genomic_DNA"/>
</dbReference>
<feature type="transmembrane region" description="Helical" evidence="5">
    <location>
        <begin position="271"/>
        <end position="289"/>
    </location>
</feature>
<evidence type="ECO:0000256" key="2">
    <source>
        <dbReference type="ARBA" id="ARBA00022692"/>
    </source>
</evidence>
<sequence length="522" mass="53778">MAAPGSGRGSVDSASVGPVEQHTQQLVGAVPPPGGTPAGGRAPTGGLAALGDSAGSRLLAGGAALVVTVVAVAAGLSMAAGDRKGVVLPLAAVAGIAVAVLALTRFAGYVLLMLAVRSCVDLFKLTGPSAGQAGSADTARAADPSTLLAVLFLLAAGLWLAAQLRRHGRLRGSPLSWAMLLVGVTSLISALGAARPSNSLLEALRILTVVVMFVVLEQLIPDTVGIRRVLIACYASLVLALGYTVVLSLLGNPPAEVKGDFTRISGTFSQSTTFGRYLMFMVIFGFAVYRFLGRRLRVVLGVLLALSLLFLLLTNTRSALLGAAIGLVVVAVLHRSKRMLVTLCLVAVAGVALVPAVGERFAQLANSRAVGGDPTGNTLAWRLGYWTEIVTLANRNPVTGIGPNMTQRETDEAKKPHNDFLRAYVETGLLGLGAYLAMLVAFLYTARTALRRAPPASFERGVAVGFAGCATAFVAISAASNVISNVVTLWYFVAFAAAASAIARRPAPNPVGEPPRSTTVPV</sequence>
<feature type="transmembrane region" description="Helical" evidence="5">
    <location>
        <begin position="174"/>
        <end position="194"/>
    </location>
</feature>
<feature type="transmembrane region" description="Helical" evidence="5">
    <location>
        <begin position="200"/>
        <end position="217"/>
    </location>
</feature>
<keyword evidence="7" id="KW-0436">Ligase</keyword>
<dbReference type="Proteomes" id="UP000277671">
    <property type="component" value="Unassembled WGS sequence"/>
</dbReference>
<organism evidence="7 8">
    <name type="scientific">Micromonospora pisi</name>
    <dbReference type="NCBI Taxonomy" id="589240"/>
    <lineage>
        <taxon>Bacteria</taxon>
        <taxon>Bacillati</taxon>
        <taxon>Actinomycetota</taxon>
        <taxon>Actinomycetes</taxon>
        <taxon>Micromonosporales</taxon>
        <taxon>Micromonosporaceae</taxon>
        <taxon>Micromonospora</taxon>
    </lineage>
</organism>
<keyword evidence="2 5" id="KW-0812">Transmembrane</keyword>
<feature type="transmembrane region" description="Helical" evidence="5">
    <location>
        <begin position="340"/>
        <end position="358"/>
    </location>
</feature>
<feature type="transmembrane region" description="Helical" evidence="5">
    <location>
        <begin position="145"/>
        <end position="162"/>
    </location>
</feature>
<comment type="subcellular location">
    <subcellularLocation>
        <location evidence="1">Membrane</location>
        <topology evidence="1">Multi-pass membrane protein</topology>
    </subcellularLocation>
</comment>
<feature type="transmembrane region" description="Helical" evidence="5">
    <location>
        <begin position="296"/>
        <end position="312"/>
    </location>
</feature>
<dbReference type="Pfam" id="PF04932">
    <property type="entry name" value="Wzy_C"/>
    <property type="match status" value="1"/>
</dbReference>
<feature type="transmembrane region" description="Helical" evidence="5">
    <location>
        <begin position="86"/>
        <end position="116"/>
    </location>
</feature>
<feature type="transmembrane region" description="Helical" evidence="5">
    <location>
        <begin position="429"/>
        <end position="450"/>
    </location>
</feature>
<evidence type="ECO:0000256" key="4">
    <source>
        <dbReference type="ARBA" id="ARBA00023136"/>
    </source>
</evidence>
<gene>
    <name evidence="7" type="ORF">BDK92_5609</name>
</gene>
<dbReference type="InterPro" id="IPR007016">
    <property type="entry name" value="O-antigen_ligase-rel_domated"/>
</dbReference>
<keyword evidence="3 5" id="KW-1133">Transmembrane helix</keyword>